<comment type="caution">
    <text evidence="6">The sequence shown here is derived from an EMBL/GenBank/DDBJ whole genome shotgun (WGS) entry which is preliminary data.</text>
</comment>
<dbReference type="PATRIC" id="fig|1352936.5.peg.9104"/>
<dbReference type="GO" id="GO:0003700">
    <property type="term" value="F:DNA-binding transcription factor activity"/>
    <property type="evidence" value="ECO:0007669"/>
    <property type="project" value="TreeGrafter"/>
</dbReference>
<dbReference type="AlphaFoldDB" id="V6JPT9"/>
<dbReference type="InterPro" id="IPR050109">
    <property type="entry name" value="HTH-type_TetR-like_transc_reg"/>
</dbReference>
<dbReference type="SUPFAM" id="SSF46689">
    <property type="entry name" value="Homeodomain-like"/>
    <property type="match status" value="1"/>
</dbReference>
<gene>
    <name evidence="6" type="ORF">M878_43910</name>
</gene>
<feature type="domain" description="HTH tetR-type" evidence="5">
    <location>
        <begin position="14"/>
        <end position="74"/>
    </location>
</feature>
<dbReference type="PROSITE" id="PS50977">
    <property type="entry name" value="HTH_TETR_2"/>
    <property type="match status" value="1"/>
</dbReference>
<evidence type="ECO:0000313" key="6">
    <source>
        <dbReference type="EMBL" id="EST18864.1"/>
    </source>
</evidence>
<dbReference type="NCBIfam" id="NF041196">
    <property type="entry name" value="ScbR_bind_reg"/>
    <property type="match status" value="1"/>
</dbReference>
<dbReference type="PANTHER" id="PTHR30055:SF234">
    <property type="entry name" value="HTH-TYPE TRANSCRIPTIONAL REGULATOR BETI"/>
    <property type="match status" value="1"/>
</dbReference>
<keyword evidence="3" id="KW-0804">Transcription</keyword>
<dbReference type="SUPFAM" id="SSF48498">
    <property type="entry name" value="Tetracyclin repressor-like, C-terminal domain"/>
    <property type="match status" value="1"/>
</dbReference>
<keyword evidence="2 4" id="KW-0238">DNA-binding</keyword>
<dbReference type="EMBL" id="AWQX01000386">
    <property type="protein sequence ID" value="EST18864.1"/>
    <property type="molecule type" value="Genomic_DNA"/>
</dbReference>
<dbReference type="InterPro" id="IPR023772">
    <property type="entry name" value="DNA-bd_HTH_TetR-type_CS"/>
</dbReference>
<evidence type="ECO:0000259" key="5">
    <source>
        <dbReference type="PROSITE" id="PS50977"/>
    </source>
</evidence>
<name>V6JPT9_STRRC</name>
<reference evidence="6 7" key="1">
    <citation type="journal article" date="2014" name="Genome Announc.">
        <title>Draft Genome Sequence of Streptomyces roseochromogenes subsp. oscitans DS 12.976, Producer of the Aminocoumarin Antibiotic Clorobiocin.</title>
        <authorList>
            <person name="Ruckert C."/>
            <person name="Kalinowski J."/>
            <person name="Heide L."/>
            <person name="Apel A.K."/>
        </authorList>
    </citation>
    <scope>NUCLEOTIDE SEQUENCE [LARGE SCALE GENOMIC DNA]</scope>
    <source>
        <strain evidence="6 7">DS 12.976</strain>
    </source>
</reference>
<evidence type="ECO:0000256" key="3">
    <source>
        <dbReference type="ARBA" id="ARBA00023163"/>
    </source>
</evidence>
<organism evidence="6 7">
    <name type="scientific">Streptomyces roseochromogenus subsp. oscitans DS 12.976</name>
    <dbReference type="NCBI Taxonomy" id="1352936"/>
    <lineage>
        <taxon>Bacteria</taxon>
        <taxon>Bacillati</taxon>
        <taxon>Actinomycetota</taxon>
        <taxon>Actinomycetes</taxon>
        <taxon>Kitasatosporales</taxon>
        <taxon>Streptomycetaceae</taxon>
        <taxon>Streptomyces</taxon>
    </lineage>
</organism>
<dbReference type="Proteomes" id="UP000017984">
    <property type="component" value="Chromosome"/>
</dbReference>
<evidence type="ECO:0000256" key="2">
    <source>
        <dbReference type="ARBA" id="ARBA00023125"/>
    </source>
</evidence>
<keyword evidence="7" id="KW-1185">Reference proteome</keyword>
<evidence type="ECO:0000313" key="7">
    <source>
        <dbReference type="Proteomes" id="UP000017984"/>
    </source>
</evidence>
<feature type="DNA-binding region" description="H-T-H motif" evidence="4">
    <location>
        <begin position="37"/>
        <end position="56"/>
    </location>
</feature>
<dbReference type="InterPro" id="IPR047923">
    <property type="entry name" value="ArpA-like"/>
</dbReference>
<dbReference type="InterPro" id="IPR001647">
    <property type="entry name" value="HTH_TetR"/>
</dbReference>
<dbReference type="PRINTS" id="PR00455">
    <property type="entry name" value="HTHTETR"/>
</dbReference>
<dbReference type="STRING" id="1352936.M878_43910"/>
<dbReference type="InterPro" id="IPR036271">
    <property type="entry name" value="Tet_transcr_reg_TetR-rel_C_sf"/>
</dbReference>
<keyword evidence="1" id="KW-0805">Transcription regulation</keyword>
<dbReference type="InterPro" id="IPR009057">
    <property type="entry name" value="Homeodomain-like_sf"/>
</dbReference>
<evidence type="ECO:0000256" key="1">
    <source>
        <dbReference type="ARBA" id="ARBA00023015"/>
    </source>
</evidence>
<dbReference type="PANTHER" id="PTHR30055">
    <property type="entry name" value="HTH-TYPE TRANSCRIPTIONAL REGULATOR RUTR"/>
    <property type="match status" value="1"/>
</dbReference>
<evidence type="ECO:0000256" key="4">
    <source>
        <dbReference type="PROSITE-ProRule" id="PRU00335"/>
    </source>
</evidence>
<dbReference type="HOGENOM" id="CLU_069356_8_0_11"/>
<accession>V6JPT9</accession>
<dbReference type="PROSITE" id="PS01081">
    <property type="entry name" value="HTH_TETR_1"/>
    <property type="match status" value="1"/>
</dbReference>
<sequence length="226" mass="24529">MTEEDGVAKQDRAIRTRRTIVEAAAVVFQEQGYEAATILEILNRAQVTKGALYFHFGSKEELAQAVLAEQEGRVEIPARACKLQEMVDLSALHAYRLQTDPLARAAVRLAMDQRAHGLDRSGSFRQWVDALDDVLSAAETQGELLPHVRIKEVCELIVGAFAGVQAMSQVLTGYEDVTQRVAQLHRYLLPSIAVPAVLAALDLSPGRGAMTAAELDSPDAPTAVLV</sequence>
<dbReference type="GO" id="GO:0000976">
    <property type="term" value="F:transcription cis-regulatory region binding"/>
    <property type="evidence" value="ECO:0007669"/>
    <property type="project" value="TreeGrafter"/>
</dbReference>
<dbReference type="Pfam" id="PF00440">
    <property type="entry name" value="TetR_N"/>
    <property type="match status" value="1"/>
</dbReference>
<protein>
    <recommendedName>
        <fullName evidence="5">HTH tetR-type domain-containing protein</fullName>
    </recommendedName>
</protein>
<proteinExistence type="predicted"/>
<dbReference type="Gene3D" id="1.10.357.10">
    <property type="entry name" value="Tetracycline Repressor, domain 2"/>
    <property type="match status" value="1"/>
</dbReference>